<evidence type="ECO:0000256" key="7">
    <source>
        <dbReference type="ARBA" id="ARBA00022989"/>
    </source>
</evidence>
<evidence type="ECO:0000256" key="9">
    <source>
        <dbReference type="ARBA" id="ARBA00025772"/>
    </source>
</evidence>
<comment type="similarity">
    <text evidence="9">Belongs to the GSP H family.</text>
</comment>
<dbReference type="InterPro" id="IPR022346">
    <property type="entry name" value="T2SS_GspH"/>
</dbReference>
<reference evidence="13" key="2">
    <citation type="submission" date="2021-08" db="EMBL/GenBank/DDBJ databases">
        <authorList>
            <person name="Tani A."/>
            <person name="Ola A."/>
            <person name="Ogura Y."/>
            <person name="Katsura K."/>
            <person name="Hayashi T."/>
        </authorList>
    </citation>
    <scope>NUCLEOTIDE SEQUENCE</scope>
    <source>
        <strain evidence="13">NBRC 15686</strain>
    </source>
</reference>
<keyword evidence="3" id="KW-1003">Cell membrane</keyword>
<dbReference type="RefSeq" id="WP_238227236.1">
    <property type="nucleotide sequence ID" value="NZ_BAAADH010000012.1"/>
</dbReference>
<evidence type="ECO:0000256" key="11">
    <source>
        <dbReference type="SAM" id="Phobius"/>
    </source>
</evidence>
<feature type="domain" description="General secretion pathway GspH" evidence="12">
    <location>
        <begin position="67"/>
        <end position="161"/>
    </location>
</feature>
<accession>A0ABQ4UIS4</accession>
<gene>
    <name evidence="13" type="ORF">LNAOJCKE_4246</name>
</gene>
<evidence type="ECO:0000256" key="6">
    <source>
        <dbReference type="ARBA" id="ARBA00022692"/>
    </source>
</evidence>
<reference evidence="13" key="1">
    <citation type="journal article" date="2021" name="Front. Microbiol.">
        <title>Comprehensive Comparative Genomics and Phenotyping of Methylobacterium Species.</title>
        <authorList>
            <person name="Alessa O."/>
            <person name="Ogura Y."/>
            <person name="Fujitani Y."/>
            <person name="Takami H."/>
            <person name="Hayashi T."/>
            <person name="Sahin N."/>
            <person name="Tani A."/>
        </authorList>
    </citation>
    <scope>NUCLEOTIDE SEQUENCE</scope>
    <source>
        <strain evidence="13">NBRC 15686</strain>
    </source>
</reference>
<dbReference type="SUPFAM" id="SSF54523">
    <property type="entry name" value="Pili subunits"/>
    <property type="match status" value="1"/>
</dbReference>
<dbReference type="InterPro" id="IPR045584">
    <property type="entry name" value="Pilin-like"/>
</dbReference>
<evidence type="ECO:0000256" key="8">
    <source>
        <dbReference type="ARBA" id="ARBA00023136"/>
    </source>
</evidence>
<keyword evidence="5" id="KW-0997">Cell inner membrane</keyword>
<evidence type="ECO:0000313" key="13">
    <source>
        <dbReference type="EMBL" id="GJE67022.1"/>
    </source>
</evidence>
<evidence type="ECO:0000259" key="12">
    <source>
        <dbReference type="Pfam" id="PF12019"/>
    </source>
</evidence>
<comment type="subcellular location">
    <subcellularLocation>
        <location evidence="1">Cell inner membrane</location>
        <topology evidence="1">Single-pass membrane protein</topology>
    </subcellularLocation>
</comment>
<evidence type="ECO:0000313" key="14">
    <source>
        <dbReference type="Proteomes" id="UP001055039"/>
    </source>
</evidence>
<keyword evidence="8 11" id="KW-0472">Membrane</keyword>
<sequence>MSDGARASSRKAAAGFRTATTRRQESGCDGFTLIEMLVTLAILAAAVALGTRSVVLGETARQPGRIADRVAAEIDRLRAEALRTGRTGRLVYDAEASRFLSSRPGAAPIPAESLHVSVAVPPSSWGAPGEIRLLPDGSASGGRIVLAAPGAGFGATVTVAPLTGRVRREPQP</sequence>
<evidence type="ECO:0000256" key="10">
    <source>
        <dbReference type="ARBA" id="ARBA00030775"/>
    </source>
</evidence>
<keyword evidence="6 11" id="KW-0812">Transmembrane</keyword>
<dbReference type="NCBIfam" id="TIGR02532">
    <property type="entry name" value="IV_pilin_GFxxxE"/>
    <property type="match status" value="1"/>
</dbReference>
<keyword evidence="7 11" id="KW-1133">Transmembrane helix</keyword>
<protein>
    <recommendedName>
        <fullName evidence="2">Type II secretion system protein H</fullName>
    </recommendedName>
    <alternativeName>
        <fullName evidence="10">General secretion pathway protein H</fullName>
    </alternativeName>
</protein>
<dbReference type="Proteomes" id="UP001055039">
    <property type="component" value="Unassembled WGS sequence"/>
</dbReference>
<dbReference type="Pfam" id="PF12019">
    <property type="entry name" value="GspH"/>
    <property type="match status" value="1"/>
</dbReference>
<evidence type="ECO:0000256" key="2">
    <source>
        <dbReference type="ARBA" id="ARBA00021549"/>
    </source>
</evidence>
<evidence type="ECO:0000256" key="3">
    <source>
        <dbReference type="ARBA" id="ARBA00022475"/>
    </source>
</evidence>
<name>A0ABQ4UIS4_9HYPH</name>
<evidence type="ECO:0000256" key="5">
    <source>
        <dbReference type="ARBA" id="ARBA00022519"/>
    </source>
</evidence>
<feature type="transmembrane region" description="Helical" evidence="11">
    <location>
        <begin position="33"/>
        <end position="55"/>
    </location>
</feature>
<proteinExistence type="inferred from homology"/>
<dbReference type="EMBL" id="BPRC01000020">
    <property type="protein sequence ID" value="GJE67022.1"/>
    <property type="molecule type" value="Genomic_DNA"/>
</dbReference>
<evidence type="ECO:0000256" key="1">
    <source>
        <dbReference type="ARBA" id="ARBA00004377"/>
    </source>
</evidence>
<comment type="caution">
    <text evidence="13">The sequence shown here is derived from an EMBL/GenBank/DDBJ whole genome shotgun (WGS) entry which is preliminary data.</text>
</comment>
<keyword evidence="4" id="KW-0488">Methylation</keyword>
<organism evidence="13 14">
    <name type="scientific">Methylorubrum aminovorans</name>
    <dbReference type="NCBI Taxonomy" id="269069"/>
    <lineage>
        <taxon>Bacteria</taxon>
        <taxon>Pseudomonadati</taxon>
        <taxon>Pseudomonadota</taxon>
        <taxon>Alphaproteobacteria</taxon>
        <taxon>Hyphomicrobiales</taxon>
        <taxon>Methylobacteriaceae</taxon>
        <taxon>Methylorubrum</taxon>
    </lineage>
</organism>
<evidence type="ECO:0000256" key="4">
    <source>
        <dbReference type="ARBA" id="ARBA00022481"/>
    </source>
</evidence>
<dbReference type="Pfam" id="PF07963">
    <property type="entry name" value="N_methyl"/>
    <property type="match status" value="1"/>
</dbReference>
<keyword evidence="14" id="KW-1185">Reference proteome</keyword>
<dbReference type="InterPro" id="IPR012902">
    <property type="entry name" value="N_methyl_site"/>
</dbReference>